<feature type="compositionally biased region" description="Basic and acidic residues" evidence="1">
    <location>
        <begin position="38"/>
        <end position="50"/>
    </location>
</feature>
<protein>
    <submittedName>
        <fullName evidence="2">Uncharacterized protein</fullName>
    </submittedName>
</protein>
<feature type="compositionally biased region" description="Polar residues" evidence="1">
    <location>
        <begin position="1"/>
        <end position="20"/>
    </location>
</feature>
<organism evidence="2 3">
    <name type="scientific">Peronospora effusa</name>
    <dbReference type="NCBI Taxonomy" id="542832"/>
    <lineage>
        <taxon>Eukaryota</taxon>
        <taxon>Sar</taxon>
        <taxon>Stramenopiles</taxon>
        <taxon>Oomycota</taxon>
        <taxon>Peronosporomycetes</taxon>
        <taxon>Peronosporales</taxon>
        <taxon>Peronosporaceae</taxon>
        <taxon>Peronospora</taxon>
    </lineage>
</organism>
<feature type="region of interest" description="Disordered" evidence="1">
    <location>
        <begin position="146"/>
        <end position="168"/>
    </location>
</feature>
<dbReference type="AlphaFoldDB" id="A0A3M6VIV6"/>
<dbReference type="EMBL" id="QLLG01000249">
    <property type="protein sequence ID" value="RMX65436.1"/>
    <property type="molecule type" value="Genomic_DNA"/>
</dbReference>
<evidence type="ECO:0000313" key="3">
    <source>
        <dbReference type="Proteomes" id="UP000282087"/>
    </source>
</evidence>
<sequence>MATSADNLATATTEPVYQEQSSDDSSTFCCDDEPSTAGEKRRATGRHETSTQRVRAVRITTRIYPDILIPYLYDERSGRSINAIVNTTGCTIDYCALSPDEFEQSPTSRGYVMSFLVSAGSSETLEDATNELRTLVETVQPEEVADTREAMNGTSAESGGMTWKEKQE</sequence>
<proteinExistence type="predicted"/>
<accession>A0A3M6VIV6</accession>
<evidence type="ECO:0000313" key="2">
    <source>
        <dbReference type="EMBL" id="RMX65436.1"/>
    </source>
</evidence>
<comment type="caution">
    <text evidence="2">The sequence shown here is derived from an EMBL/GenBank/DDBJ whole genome shotgun (WGS) entry which is preliminary data.</text>
</comment>
<gene>
    <name evidence="2" type="ORF">DD238_003835</name>
</gene>
<dbReference type="Proteomes" id="UP000282087">
    <property type="component" value="Unassembled WGS sequence"/>
</dbReference>
<feature type="region of interest" description="Disordered" evidence="1">
    <location>
        <begin position="1"/>
        <end position="50"/>
    </location>
</feature>
<evidence type="ECO:0000256" key="1">
    <source>
        <dbReference type="SAM" id="MobiDB-lite"/>
    </source>
</evidence>
<name>A0A3M6VIV6_9STRA</name>
<keyword evidence="3" id="KW-1185">Reference proteome</keyword>
<reference evidence="2 3" key="1">
    <citation type="submission" date="2018-06" db="EMBL/GenBank/DDBJ databases">
        <title>Comparative genomics of downy mildews reveals potential adaptations to biotrophy.</title>
        <authorList>
            <person name="Fletcher K."/>
            <person name="Klosterman S.J."/>
            <person name="Derevnina L."/>
            <person name="Martin F."/>
            <person name="Koike S."/>
            <person name="Reyes Chin-Wo S."/>
            <person name="Mou B."/>
            <person name="Michelmore R."/>
        </authorList>
    </citation>
    <scope>NUCLEOTIDE SEQUENCE [LARGE SCALE GENOMIC DNA]</scope>
    <source>
        <strain evidence="2 3">R14</strain>
    </source>
</reference>